<reference evidence="1" key="1">
    <citation type="submission" date="2021-05" db="EMBL/GenBank/DDBJ databases">
        <authorList>
            <person name="Pan Q."/>
            <person name="Jouanno E."/>
            <person name="Zahm M."/>
            <person name="Klopp C."/>
            <person name="Cabau C."/>
            <person name="Louis A."/>
            <person name="Berthelot C."/>
            <person name="Parey E."/>
            <person name="Roest Crollius H."/>
            <person name="Montfort J."/>
            <person name="Robinson-Rechavi M."/>
            <person name="Bouchez O."/>
            <person name="Lampietro C."/>
            <person name="Lopez Roques C."/>
            <person name="Donnadieu C."/>
            <person name="Postlethwait J."/>
            <person name="Bobe J."/>
            <person name="Dillon D."/>
            <person name="Chandos A."/>
            <person name="von Hippel F."/>
            <person name="Guiguen Y."/>
        </authorList>
    </citation>
    <scope>NUCLEOTIDE SEQUENCE</scope>
    <source>
        <strain evidence="1">YG-Jan2019</strain>
    </source>
</reference>
<sequence>MGDLRQSTMHSSGGPIENKCSFATATWGEAGIQPWTSYIRRTHSTTELPTPPIDPTNPVVKTLICKGALYKLSISIYSLLMMTFKSTIF</sequence>
<accession>A0ACC2HGU5</accession>
<gene>
    <name evidence="1" type="ORF">DPEC_G00023600</name>
</gene>
<proteinExistence type="predicted"/>
<dbReference type="Proteomes" id="UP001157502">
    <property type="component" value="Chromosome 2"/>
</dbReference>
<comment type="caution">
    <text evidence="1">The sequence shown here is derived from an EMBL/GenBank/DDBJ whole genome shotgun (WGS) entry which is preliminary data.</text>
</comment>
<evidence type="ECO:0000313" key="1">
    <source>
        <dbReference type="EMBL" id="KAJ8015194.1"/>
    </source>
</evidence>
<organism evidence="1 2">
    <name type="scientific">Dallia pectoralis</name>
    <name type="common">Alaska blackfish</name>
    <dbReference type="NCBI Taxonomy" id="75939"/>
    <lineage>
        <taxon>Eukaryota</taxon>
        <taxon>Metazoa</taxon>
        <taxon>Chordata</taxon>
        <taxon>Craniata</taxon>
        <taxon>Vertebrata</taxon>
        <taxon>Euteleostomi</taxon>
        <taxon>Actinopterygii</taxon>
        <taxon>Neopterygii</taxon>
        <taxon>Teleostei</taxon>
        <taxon>Protacanthopterygii</taxon>
        <taxon>Esociformes</taxon>
        <taxon>Umbridae</taxon>
        <taxon>Dallia</taxon>
    </lineage>
</organism>
<dbReference type="EMBL" id="CM055729">
    <property type="protein sequence ID" value="KAJ8015194.1"/>
    <property type="molecule type" value="Genomic_DNA"/>
</dbReference>
<name>A0ACC2HGU5_DALPE</name>
<protein>
    <submittedName>
        <fullName evidence="1">Uncharacterized protein</fullName>
    </submittedName>
</protein>
<keyword evidence="2" id="KW-1185">Reference proteome</keyword>
<evidence type="ECO:0000313" key="2">
    <source>
        <dbReference type="Proteomes" id="UP001157502"/>
    </source>
</evidence>